<keyword evidence="7" id="KW-0418">Kinase</keyword>
<dbReference type="InterPro" id="IPR045874">
    <property type="entry name" value="LRK10/LRL21-25-like"/>
</dbReference>
<evidence type="ECO:0000256" key="5">
    <source>
        <dbReference type="ARBA" id="ARBA00022729"/>
    </source>
</evidence>
<dbReference type="FunFam" id="1.10.510.10:FF:000590">
    <property type="entry name" value="PR5-like receptor kinase"/>
    <property type="match status" value="1"/>
</dbReference>
<evidence type="ECO:0000256" key="3">
    <source>
        <dbReference type="ARBA" id="ARBA00022679"/>
    </source>
</evidence>
<keyword evidence="10" id="KW-0472">Membrane</keyword>
<dbReference type="SUPFAM" id="SSF56112">
    <property type="entry name" value="Protein kinase-like (PK-like)"/>
    <property type="match status" value="1"/>
</dbReference>
<accession>A0A2Z6MKC4</accession>
<dbReference type="FunFam" id="3.30.200.20:FF:000178">
    <property type="entry name" value="serine/threonine-protein kinase PBS1-like"/>
    <property type="match status" value="1"/>
</dbReference>
<dbReference type="Proteomes" id="UP000242715">
    <property type="component" value="Unassembled WGS sequence"/>
</dbReference>
<dbReference type="Gene3D" id="1.10.510.10">
    <property type="entry name" value="Transferase(Phosphotransferase) domain 1"/>
    <property type="match status" value="1"/>
</dbReference>
<evidence type="ECO:0000256" key="11">
    <source>
        <dbReference type="ARBA" id="ARBA00023180"/>
    </source>
</evidence>
<evidence type="ECO:0000313" key="14">
    <source>
        <dbReference type="EMBL" id="GAU14797.1"/>
    </source>
</evidence>
<keyword evidence="9" id="KW-1133">Transmembrane helix</keyword>
<proteinExistence type="predicted"/>
<dbReference type="Gene3D" id="3.30.200.20">
    <property type="entry name" value="Phosphorylase Kinase, domain 1"/>
    <property type="match status" value="1"/>
</dbReference>
<evidence type="ECO:0000256" key="7">
    <source>
        <dbReference type="ARBA" id="ARBA00022777"/>
    </source>
</evidence>
<dbReference type="InterPro" id="IPR011009">
    <property type="entry name" value="Kinase-like_dom_sf"/>
</dbReference>
<reference evidence="15" key="1">
    <citation type="journal article" date="2017" name="Front. Plant Sci.">
        <title>Climate Clever Clovers: New Paradigm to Reduce the Environmental Footprint of Ruminants by Breeding Low Methanogenic Forages Utilizing Haplotype Variation.</title>
        <authorList>
            <person name="Kaur P."/>
            <person name="Appels R."/>
            <person name="Bayer P.E."/>
            <person name="Keeble-Gagnere G."/>
            <person name="Wang J."/>
            <person name="Hirakawa H."/>
            <person name="Shirasawa K."/>
            <person name="Vercoe P."/>
            <person name="Stefanova K."/>
            <person name="Durmic Z."/>
            <person name="Nichols P."/>
            <person name="Revell C."/>
            <person name="Isobe S.N."/>
            <person name="Edwards D."/>
            <person name="Erskine W."/>
        </authorList>
    </citation>
    <scope>NUCLEOTIDE SEQUENCE [LARGE SCALE GENOMIC DNA]</scope>
    <source>
        <strain evidence="15">cv. Daliak</strain>
    </source>
</reference>
<name>A0A2Z6MKC4_TRISU</name>
<evidence type="ECO:0000256" key="9">
    <source>
        <dbReference type="ARBA" id="ARBA00022989"/>
    </source>
</evidence>
<dbReference type="GO" id="GO:0005524">
    <property type="term" value="F:ATP binding"/>
    <property type="evidence" value="ECO:0007669"/>
    <property type="project" value="UniProtKB-UniRule"/>
</dbReference>
<dbReference type="AlphaFoldDB" id="A0A2Z6MKC4"/>
<evidence type="ECO:0000256" key="12">
    <source>
        <dbReference type="PROSITE-ProRule" id="PRU10141"/>
    </source>
</evidence>
<dbReference type="PROSITE" id="PS00107">
    <property type="entry name" value="PROTEIN_KINASE_ATP"/>
    <property type="match status" value="1"/>
</dbReference>
<dbReference type="InterPro" id="IPR032872">
    <property type="entry name" value="WAK_assoc_C"/>
</dbReference>
<keyword evidence="11" id="KW-0325">Glycoprotein</keyword>
<dbReference type="PROSITE" id="PS51257">
    <property type="entry name" value="PROKAR_LIPOPROTEIN"/>
    <property type="match status" value="1"/>
</dbReference>
<protein>
    <recommendedName>
        <fullName evidence="13">Protein kinase domain-containing protein</fullName>
    </recommendedName>
</protein>
<evidence type="ECO:0000256" key="6">
    <source>
        <dbReference type="ARBA" id="ARBA00022741"/>
    </source>
</evidence>
<dbReference type="EMBL" id="DF973147">
    <property type="protein sequence ID" value="GAU14797.1"/>
    <property type="molecule type" value="Genomic_DNA"/>
</dbReference>
<sequence>MNKGCLSPSHNLSFPMNMYNLAHNQIQVVLFFGCDSTKLPRELQKNRIGCSAENETSSVVALYGDDKNARFVSKNCRGGVVNAMVGIGVKGGIEESLRNGFVLNWIATDCRECYNSGGRCGFDSSVYSFRCYCTDRIHAAMCDPGRSLFLEIATMVINQVPFGACSDNRKKIFPPAFPLFGKDNPTHQIIEKFLKEHGPLPAARYNYSDIKKITNSFKNKLGQGGYGSVYKGKLDDERMVAVKVLSESKGDGEDFINEVASISRTSHVNVVRLLGFCLDGSKKALIYEFMPNGSLEKFIYEEKNPLKEERQLDCKTLYDIAVGVAHGLEYLHKGCNTRILHFDIKPHNILIDDDFCPKISDFGLAKICPRKESIVSIFGMRGTPGYIAPELFSRNFGGVSHKSDVYSYGMMVLEMVGQKKNIKVEVDCSSELYFPQWIYKHLELNQDLGLRCIKNEIDEEMVRKMTVVSLWCIQTDPTHRPAMHKVVEMLEGSLQVLEIPPKPFLSSPSTSSTYLSSEIL</sequence>
<evidence type="ECO:0000259" key="13">
    <source>
        <dbReference type="PROSITE" id="PS50011"/>
    </source>
</evidence>
<dbReference type="PROSITE" id="PS00108">
    <property type="entry name" value="PROTEIN_KINASE_ST"/>
    <property type="match status" value="1"/>
</dbReference>
<keyword evidence="5" id="KW-0732">Signal</keyword>
<dbReference type="PANTHER" id="PTHR27009">
    <property type="entry name" value="RUST RESISTANCE KINASE LR10-RELATED"/>
    <property type="match status" value="1"/>
</dbReference>
<keyword evidence="6 12" id="KW-0547">Nucleotide-binding</keyword>
<dbReference type="Pfam" id="PF00069">
    <property type="entry name" value="Pkinase"/>
    <property type="match status" value="1"/>
</dbReference>
<feature type="binding site" evidence="12">
    <location>
        <position position="243"/>
    </location>
    <ligand>
        <name>ATP</name>
        <dbReference type="ChEBI" id="CHEBI:30616"/>
    </ligand>
</feature>
<dbReference type="OrthoDB" id="657943at2759"/>
<evidence type="ECO:0000256" key="10">
    <source>
        <dbReference type="ARBA" id="ARBA00023136"/>
    </source>
</evidence>
<keyword evidence="4" id="KW-0812">Transmembrane</keyword>
<keyword evidence="2" id="KW-0723">Serine/threonine-protein kinase</keyword>
<evidence type="ECO:0000256" key="1">
    <source>
        <dbReference type="ARBA" id="ARBA00004479"/>
    </source>
</evidence>
<evidence type="ECO:0000256" key="8">
    <source>
        <dbReference type="ARBA" id="ARBA00022840"/>
    </source>
</evidence>
<dbReference type="GO" id="GO:0004674">
    <property type="term" value="F:protein serine/threonine kinase activity"/>
    <property type="evidence" value="ECO:0007669"/>
    <property type="project" value="UniProtKB-KW"/>
</dbReference>
<dbReference type="SMART" id="SM00220">
    <property type="entry name" value="S_TKc"/>
    <property type="match status" value="1"/>
</dbReference>
<keyword evidence="3" id="KW-0808">Transferase</keyword>
<dbReference type="PROSITE" id="PS50011">
    <property type="entry name" value="PROTEIN_KINASE_DOM"/>
    <property type="match status" value="1"/>
</dbReference>
<evidence type="ECO:0000313" key="15">
    <source>
        <dbReference type="Proteomes" id="UP000242715"/>
    </source>
</evidence>
<evidence type="ECO:0000256" key="4">
    <source>
        <dbReference type="ARBA" id="ARBA00022692"/>
    </source>
</evidence>
<dbReference type="InterPro" id="IPR000719">
    <property type="entry name" value="Prot_kinase_dom"/>
</dbReference>
<dbReference type="InterPro" id="IPR017441">
    <property type="entry name" value="Protein_kinase_ATP_BS"/>
</dbReference>
<keyword evidence="8 12" id="KW-0067">ATP-binding</keyword>
<comment type="subcellular location">
    <subcellularLocation>
        <location evidence="1">Membrane</location>
        <topology evidence="1">Single-pass type I membrane protein</topology>
    </subcellularLocation>
</comment>
<organism evidence="14 15">
    <name type="scientific">Trifolium subterraneum</name>
    <name type="common">Subterranean clover</name>
    <dbReference type="NCBI Taxonomy" id="3900"/>
    <lineage>
        <taxon>Eukaryota</taxon>
        <taxon>Viridiplantae</taxon>
        <taxon>Streptophyta</taxon>
        <taxon>Embryophyta</taxon>
        <taxon>Tracheophyta</taxon>
        <taxon>Spermatophyta</taxon>
        <taxon>Magnoliopsida</taxon>
        <taxon>eudicotyledons</taxon>
        <taxon>Gunneridae</taxon>
        <taxon>Pentapetalae</taxon>
        <taxon>rosids</taxon>
        <taxon>fabids</taxon>
        <taxon>Fabales</taxon>
        <taxon>Fabaceae</taxon>
        <taxon>Papilionoideae</taxon>
        <taxon>50 kb inversion clade</taxon>
        <taxon>NPAAA clade</taxon>
        <taxon>Hologalegina</taxon>
        <taxon>IRL clade</taxon>
        <taxon>Trifolieae</taxon>
        <taxon>Trifolium</taxon>
    </lineage>
</organism>
<evidence type="ECO:0000256" key="2">
    <source>
        <dbReference type="ARBA" id="ARBA00022527"/>
    </source>
</evidence>
<keyword evidence="15" id="KW-1185">Reference proteome</keyword>
<dbReference type="GO" id="GO:0016020">
    <property type="term" value="C:membrane"/>
    <property type="evidence" value="ECO:0007669"/>
    <property type="project" value="UniProtKB-SubCell"/>
</dbReference>
<feature type="domain" description="Protein kinase" evidence="13">
    <location>
        <begin position="215"/>
        <end position="505"/>
    </location>
</feature>
<dbReference type="InterPro" id="IPR008271">
    <property type="entry name" value="Ser/Thr_kinase_AS"/>
</dbReference>
<dbReference type="Pfam" id="PF14380">
    <property type="entry name" value="WAK_assoc"/>
    <property type="match status" value="1"/>
</dbReference>
<gene>
    <name evidence="14" type="ORF">TSUD_50090</name>
</gene>